<dbReference type="RefSeq" id="WP_250722164.1">
    <property type="nucleotide sequence ID" value="NZ_CP098400.1"/>
</dbReference>
<organism evidence="2 3">
    <name type="scientific">Xiashengella succiniciproducens</name>
    <dbReference type="NCBI Taxonomy" id="2949635"/>
    <lineage>
        <taxon>Bacteria</taxon>
        <taxon>Pseudomonadati</taxon>
        <taxon>Bacteroidota</taxon>
        <taxon>Bacteroidia</taxon>
        <taxon>Marinilabiliales</taxon>
        <taxon>Marinilabiliaceae</taxon>
        <taxon>Xiashengella</taxon>
    </lineage>
</organism>
<evidence type="ECO:0000313" key="3">
    <source>
        <dbReference type="Proteomes" id="UP001056426"/>
    </source>
</evidence>
<name>A0A9J6ZMP0_9BACT</name>
<feature type="chain" id="PRO_5039899465" evidence="1">
    <location>
        <begin position="22"/>
        <end position="412"/>
    </location>
</feature>
<accession>A0A9J6ZMP0</accession>
<evidence type="ECO:0000256" key="1">
    <source>
        <dbReference type="SAM" id="SignalP"/>
    </source>
</evidence>
<protein>
    <submittedName>
        <fullName evidence="2">Uncharacterized protein</fullName>
    </submittedName>
</protein>
<gene>
    <name evidence="2" type="ORF">M9189_07850</name>
</gene>
<evidence type="ECO:0000313" key="2">
    <source>
        <dbReference type="EMBL" id="URW78775.1"/>
    </source>
</evidence>
<dbReference type="AlphaFoldDB" id="A0A9J6ZMP0"/>
<proteinExistence type="predicted"/>
<reference evidence="2" key="1">
    <citation type="submission" date="2022-05" db="EMBL/GenBank/DDBJ databases">
        <authorList>
            <person name="Sun X."/>
        </authorList>
    </citation>
    <scope>NUCLEOTIDE SEQUENCE</scope>
    <source>
        <strain evidence="2">Ai-910</strain>
    </source>
</reference>
<dbReference type="KEGG" id="alkq:M9189_07850"/>
<feature type="signal peptide" evidence="1">
    <location>
        <begin position="1"/>
        <end position="21"/>
    </location>
</feature>
<dbReference type="Proteomes" id="UP001056426">
    <property type="component" value="Chromosome"/>
</dbReference>
<keyword evidence="3" id="KW-1185">Reference proteome</keyword>
<keyword evidence="1" id="KW-0732">Signal</keyword>
<dbReference type="EMBL" id="CP098400">
    <property type="protein sequence ID" value="URW78775.1"/>
    <property type="molecule type" value="Genomic_DNA"/>
</dbReference>
<reference evidence="2" key="2">
    <citation type="submission" date="2022-06" db="EMBL/GenBank/DDBJ databases">
        <title>Xiashengella guii gen. nov. sp. nov., a bacterium isolated form anaerobic digestion tank.</title>
        <authorList>
            <person name="Huang H."/>
        </authorList>
    </citation>
    <scope>NUCLEOTIDE SEQUENCE</scope>
    <source>
        <strain evidence="2">Ai-910</strain>
    </source>
</reference>
<sequence length="412" mass="46182">MRCCLYLFTLLACLSVRIVFPESISAQRDDSTLVKLWNNISLQDDYEKDFRFPGLIDSLHLVLGRCDTEKLPTVLPTGWAFTQTAGGRFAVAAGVVDFATVPDRLVFFVRDLGEHPADYIFYSYITGFTGGAAPLALKLDEFDIDGLSFASVTAVSGTTTLSVLPDIATRLLIGRLVAAETDGDKVVLSERLWERISRLLAYKPLFNDPFEGFSNISGLLSPDNVLKVVTWNVEFEDGTNTFFGGIAVNRENAIKVHRLSDRYKAIKTPQVMSLNASRWYGAVYYEILVNKHKKNTYYTLLGYNPNDYFSKIRVVETLTLGTNGAPRFGEPIIEVEGKMLKRLIFEYSAKVSMMLRYDTNQGMIVMDNLAPVNSLFAGDPRHYGPDFTHNALKFEKGRWVFHSDVILTNPAP</sequence>